<dbReference type="PANTHER" id="PTHR35494:SF1">
    <property type="entry name" value="NAD(P)H-QUINONE OXIDOREDUCTASE SUBUNIT S, CHLOROPLASTIC"/>
    <property type="match status" value="1"/>
</dbReference>
<organism evidence="2">
    <name type="scientific">Erodium chrysanthum</name>
    <dbReference type="NCBI Taxonomy" id="337364"/>
    <lineage>
        <taxon>Eukaryota</taxon>
        <taxon>Viridiplantae</taxon>
        <taxon>Streptophyta</taxon>
        <taxon>Embryophyta</taxon>
        <taxon>Tracheophyta</taxon>
        <taxon>Spermatophyta</taxon>
        <taxon>Magnoliopsida</taxon>
        <taxon>eudicotyledons</taxon>
        <taxon>Gunneridae</taxon>
        <taxon>Pentapetalae</taxon>
        <taxon>rosids</taxon>
        <taxon>malvids</taxon>
        <taxon>Geraniales</taxon>
        <taxon>Geraniaceae</taxon>
        <taxon>Erodium</taxon>
    </lineage>
</organism>
<dbReference type="EMBL" id="KM584663">
    <property type="protein sequence ID" value="AKG62763.1"/>
    <property type="molecule type" value="mRNA"/>
</dbReference>
<proteinExistence type="evidence at transcript level"/>
<dbReference type="AlphaFoldDB" id="A0A0F7GZH1"/>
<reference evidence="2" key="1">
    <citation type="journal article" date="2015" name="BMC Plant Biol.">
        <title>NDH expression marks major transitions in plant evolution and reveals coordinate intracellular gene loss.</title>
        <authorList>
            <person name="Ruhlman T.A."/>
            <person name="Chang W.J."/>
            <person name="Chen J.J."/>
            <person name="Huang Y.T."/>
            <person name="Chan M.T."/>
            <person name="Zhang J."/>
            <person name="Liao D.C."/>
            <person name="Blazier J.C."/>
            <person name="Jin X."/>
            <person name="Shih M.C."/>
            <person name="Jansen R.K."/>
            <person name="Lin C.S."/>
        </authorList>
    </citation>
    <scope>NUCLEOTIDE SEQUENCE</scope>
</reference>
<feature type="region of interest" description="Disordered" evidence="1">
    <location>
        <begin position="67"/>
        <end position="97"/>
    </location>
</feature>
<protein>
    <submittedName>
        <fullName evidence="2">Chlororespiratory reduction31</fullName>
    </submittedName>
</protein>
<evidence type="ECO:0000256" key="1">
    <source>
        <dbReference type="SAM" id="MobiDB-lite"/>
    </source>
</evidence>
<dbReference type="Gene3D" id="2.30.30.140">
    <property type="match status" value="1"/>
</dbReference>
<dbReference type="Pfam" id="PF11623">
    <property type="entry name" value="NdhS"/>
    <property type="match status" value="1"/>
</dbReference>
<dbReference type="GO" id="GO:0009767">
    <property type="term" value="P:photosynthetic electron transport chain"/>
    <property type="evidence" value="ECO:0007669"/>
    <property type="project" value="InterPro"/>
</dbReference>
<dbReference type="InterPro" id="IPR021659">
    <property type="entry name" value="NdhS"/>
</dbReference>
<evidence type="ECO:0000313" key="2">
    <source>
        <dbReference type="EMBL" id="AKG62763.1"/>
    </source>
</evidence>
<accession>A0A0F7GZH1</accession>
<dbReference type="PANTHER" id="PTHR35494">
    <property type="entry name" value="NAD(P)H-QUINONE OXIDOREDUCTASE SUBUNIT S, CHLOROPLASTIC"/>
    <property type="match status" value="1"/>
</dbReference>
<sequence>MASSSITLQTLQGPRLKSHFLGRKPQNPIFSLPKQRYPRTTAKFNLFEVLGGRGLCNGEKGIEEELNKPIKPQQTTTPPPSPQTELSSGAGEVPNVPEDGFGKEMMGLTGGFPGGETGLMKFVEKNPPEKVVEVVPGMIAIVKNPESPFYMYCGVVQRIGDGKGVVLFDGGNWDRLVTFGLEELEGRERGPPAKKTESAVLEAIAAEKDLI</sequence>
<name>A0A0F7GZH1_9ROSI</name>
<gene>
    <name evidence="2" type="primary">NDHS</name>
</gene>